<name>A0A0H5DRT4_9BACT</name>
<dbReference type="PANTHER" id="PTHR36536:SF3">
    <property type="entry name" value="UPF0111 PROTEIN HI_1603"/>
    <property type="match status" value="1"/>
</dbReference>
<evidence type="ECO:0000313" key="2">
    <source>
        <dbReference type="EMBL" id="CRX38938.1"/>
    </source>
</evidence>
<evidence type="ECO:0000256" key="1">
    <source>
        <dbReference type="ARBA" id="ARBA00008591"/>
    </source>
</evidence>
<dbReference type="InterPro" id="IPR038078">
    <property type="entry name" value="PhoU-like_sf"/>
</dbReference>
<reference evidence="3" key="1">
    <citation type="submission" date="2015-06" db="EMBL/GenBank/DDBJ databases">
        <authorList>
            <person name="Bertelli C."/>
        </authorList>
    </citation>
    <scope>NUCLEOTIDE SEQUENCE [LARGE SCALE GENOMIC DNA]</scope>
    <source>
        <strain evidence="3">CRIB-30</strain>
    </source>
</reference>
<dbReference type="AlphaFoldDB" id="A0A0H5DRT4"/>
<gene>
    <name evidence="2" type="ORF">ELAC_1610</name>
</gene>
<sequence>MLTILKLFGKSPFAPLQSHMEKVAECVHLLPPLFAALLDQDQKKMQEIYEAISRAEHQADLIKNDIRNHMPKSLFLPVDRGHLLEIISTQDNIADKAEDVAVLLTLKEVKILDSFKTEFMEFLNKNIEAFDEVRLIIKEMHELLESSFGGSEAEKVKDFVEIVAFKEHEVDMIQRKLLKILFNSENEMSYTTFHVWQRIVEALGGVSNLSENLAFRVRRMLEIK</sequence>
<dbReference type="RefSeq" id="WP_098038800.1">
    <property type="nucleotide sequence ID" value="NZ_CWGJ01000025.1"/>
</dbReference>
<accession>A0A0H5DRT4</accession>
<dbReference type="InterPro" id="IPR018445">
    <property type="entry name" value="Put_Phosphate_transp_reg"/>
</dbReference>
<dbReference type="Gene3D" id="1.20.58.220">
    <property type="entry name" value="Phosphate transport system protein phou homolog 2, domain 2"/>
    <property type="match status" value="1"/>
</dbReference>
<keyword evidence="3" id="KW-1185">Reference proteome</keyword>
<organism evidence="2 3">
    <name type="scientific">Estrella lausannensis</name>
    <dbReference type="NCBI Taxonomy" id="483423"/>
    <lineage>
        <taxon>Bacteria</taxon>
        <taxon>Pseudomonadati</taxon>
        <taxon>Chlamydiota</taxon>
        <taxon>Chlamydiia</taxon>
        <taxon>Parachlamydiales</taxon>
        <taxon>Candidatus Criblamydiaceae</taxon>
        <taxon>Estrella</taxon>
    </lineage>
</organism>
<protein>
    <recommendedName>
        <fullName evidence="4">TIGR00153 family protein</fullName>
    </recommendedName>
</protein>
<dbReference type="PANTHER" id="PTHR36536">
    <property type="entry name" value="UPF0111 PROTEIN HI_1603"/>
    <property type="match status" value="1"/>
</dbReference>
<evidence type="ECO:0008006" key="4">
    <source>
        <dbReference type="Google" id="ProtNLM"/>
    </source>
</evidence>
<dbReference type="InterPro" id="IPR002727">
    <property type="entry name" value="DUF47"/>
</dbReference>
<evidence type="ECO:0000313" key="3">
    <source>
        <dbReference type="Proteomes" id="UP000220251"/>
    </source>
</evidence>
<dbReference type="OrthoDB" id="9780540at2"/>
<dbReference type="NCBIfam" id="TIGR00153">
    <property type="entry name" value="TIGR00153 family protein"/>
    <property type="match status" value="1"/>
</dbReference>
<comment type="similarity">
    <text evidence="1">Belongs to the UPF0111 family.</text>
</comment>
<dbReference type="Pfam" id="PF01865">
    <property type="entry name" value="PhoU_div"/>
    <property type="match status" value="1"/>
</dbReference>
<dbReference type="EMBL" id="CWGJ01000025">
    <property type="protein sequence ID" value="CRX38938.1"/>
    <property type="molecule type" value="Genomic_DNA"/>
</dbReference>
<dbReference type="SUPFAM" id="SSF109755">
    <property type="entry name" value="PhoU-like"/>
    <property type="match status" value="1"/>
</dbReference>
<proteinExistence type="inferred from homology"/>
<dbReference type="Proteomes" id="UP000220251">
    <property type="component" value="Unassembled WGS sequence"/>
</dbReference>